<dbReference type="AlphaFoldDB" id="A0A316TQ99"/>
<dbReference type="OrthoDB" id="1524207at2"/>
<protein>
    <submittedName>
        <fullName evidence="1">Uncharacterized protein</fullName>
    </submittedName>
</protein>
<accession>A0A316TQ99</accession>
<organism evidence="1 2">
    <name type="scientific">Rhodohalobacter mucosus</name>
    <dbReference type="NCBI Taxonomy" id="2079485"/>
    <lineage>
        <taxon>Bacteria</taxon>
        <taxon>Pseudomonadati</taxon>
        <taxon>Balneolota</taxon>
        <taxon>Balneolia</taxon>
        <taxon>Balneolales</taxon>
        <taxon>Balneolaceae</taxon>
        <taxon>Rhodohalobacter</taxon>
    </lineage>
</organism>
<gene>
    <name evidence="1" type="ORF">DDZ15_12415</name>
</gene>
<evidence type="ECO:0000313" key="2">
    <source>
        <dbReference type="Proteomes" id="UP000245533"/>
    </source>
</evidence>
<name>A0A316TQ99_9BACT</name>
<dbReference type="Proteomes" id="UP000245533">
    <property type="component" value="Unassembled WGS sequence"/>
</dbReference>
<dbReference type="EMBL" id="QGGB01000008">
    <property type="protein sequence ID" value="PWN05978.1"/>
    <property type="molecule type" value="Genomic_DNA"/>
</dbReference>
<keyword evidence="2" id="KW-1185">Reference proteome</keyword>
<comment type="caution">
    <text evidence="1">The sequence shown here is derived from an EMBL/GenBank/DDBJ whole genome shotgun (WGS) entry which is preliminary data.</text>
</comment>
<dbReference type="PROSITE" id="PS51257">
    <property type="entry name" value="PROKAR_LIPOPROTEIN"/>
    <property type="match status" value="1"/>
</dbReference>
<dbReference type="RefSeq" id="WP_109647420.1">
    <property type="nucleotide sequence ID" value="NZ_QGGB01000008.1"/>
</dbReference>
<reference evidence="1 2" key="1">
    <citation type="submission" date="2018-05" db="EMBL/GenBank/DDBJ databases">
        <title>Rhodohalobacter halophilus gen. nov., sp. nov., a moderately halophilic member of the family Balneolaceae.</title>
        <authorList>
            <person name="Liu Z.-W."/>
        </authorList>
    </citation>
    <scope>NUCLEOTIDE SEQUENCE [LARGE SCALE GENOMIC DNA]</scope>
    <source>
        <strain evidence="1 2">8A47</strain>
    </source>
</reference>
<sequence>MKHFLLLLFSLSLLCACRNGGDDPGDQTSHEAFFEALSAQCGSVYTGESTYPEDEDHPLVGTELRVEITDCSDSHVRMDLIRDGDYWHGAWVVEMREEGLHLYHDHLGESRTMQDLGEEDFHGYGGYADETGGSLTQYFPADDVTAEMIPAAASNVWMISLNPDEKQIIYYLERNEVPRFRAVFTKG</sequence>
<proteinExistence type="predicted"/>
<evidence type="ECO:0000313" key="1">
    <source>
        <dbReference type="EMBL" id="PWN05978.1"/>
    </source>
</evidence>